<dbReference type="PIRSF" id="PIRSF004491">
    <property type="entry name" value="FAD_Synth"/>
    <property type="match status" value="1"/>
</dbReference>
<dbReference type="InterPro" id="IPR015864">
    <property type="entry name" value="FAD_synthase"/>
</dbReference>
<dbReference type="InterPro" id="IPR002606">
    <property type="entry name" value="Riboflavin_kinase_bac"/>
</dbReference>
<evidence type="ECO:0000256" key="14">
    <source>
        <dbReference type="PIRNR" id="PIRNR004491"/>
    </source>
</evidence>
<evidence type="ECO:0000256" key="12">
    <source>
        <dbReference type="ARBA" id="ARBA00047880"/>
    </source>
</evidence>
<comment type="catalytic activity">
    <reaction evidence="13 14">
        <text>FMN + ATP + H(+) = FAD + diphosphate</text>
        <dbReference type="Rhea" id="RHEA:17237"/>
        <dbReference type="ChEBI" id="CHEBI:15378"/>
        <dbReference type="ChEBI" id="CHEBI:30616"/>
        <dbReference type="ChEBI" id="CHEBI:33019"/>
        <dbReference type="ChEBI" id="CHEBI:57692"/>
        <dbReference type="ChEBI" id="CHEBI:58210"/>
        <dbReference type="EC" id="2.7.7.2"/>
    </reaction>
</comment>
<dbReference type="GO" id="GO:0003919">
    <property type="term" value="F:FMN adenylyltransferase activity"/>
    <property type="evidence" value="ECO:0007669"/>
    <property type="project" value="UniProtKB-EC"/>
</dbReference>
<dbReference type="RefSeq" id="WP_309817224.1">
    <property type="nucleotide sequence ID" value="NZ_JBDXMX010000001.1"/>
</dbReference>
<accession>A0ABV0IEZ6</accession>
<comment type="catalytic activity">
    <reaction evidence="12 14">
        <text>riboflavin + ATP = FMN + ADP + H(+)</text>
        <dbReference type="Rhea" id="RHEA:14357"/>
        <dbReference type="ChEBI" id="CHEBI:15378"/>
        <dbReference type="ChEBI" id="CHEBI:30616"/>
        <dbReference type="ChEBI" id="CHEBI:57986"/>
        <dbReference type="ChEBI" id="CHEBI:58210"/>
        <dbReference type="ChEBI" id="CHEBI:456216"/>
        <dbReference type="EC" id="2.7.1.26"/>
    </reaction>
</comment>
<keyword evidence="6 14" id="KW-0548">Nucleotidyltransferase</keyword>
<dbReference type="GO" id="GO:0008531">
    <property type="term" value="F:riboflavin kinase activity"/>
    <property type="evidence" value="ECO:0007669"/>
    <property type="project" value="UniProtKB-EC"/>
</dbReference>
<dbReference type="Pfam" id="PF01687">
    <property type="entry name" value="Flavokinase"/>
    <property type="match status" value="1"/>
</dbReference>
<dbReference type="SMART" id="SM00904">
    <property type="entry name" value="Flavokinase"/>
    <property type="match status" value="1"/>
</dbReference>
<keyword evidence="11" id="KW-0511">Multifunctional enzyme</keyword>
<evidence type="ECO:0000256" key="3">
    <source>
        <dbReference type="ARBA" id="ARBA00022630"/>
    </source>
</evidence>
<comment type="caution">
    <text evidence="16">The sequence shown here is derived from an EMBL/GenBank/DDBJ whole genome shotgun (WGS) entry which is preliminary data.</text>
</comment>
<dbReference type="EMBL" id="JBDXMX010000001">
    <property type="protein sequence ID" value="MEO9246738.1"/>
    <property type="molecule type" value="Genomic_DNA"/>
</dbReference>
<evidence type="ECO:0000256" key="6">
    <source>
        <dbReference type="ARBA" id="ARBA00022695"/>
    </source>
</evidence>
<evidence type="ECO:0000256" key="7">
    <source>
        <dbReference type="ARBA" id="ARBA00022741"/>
    </source>
</evidence>
<keyword evidence="3 14" id="KW-0285">Flavoprotein</keyword>
<evidence type="ECO:0000256" key="9">
    <source>
        <dbReference type="ARBA" id="ARBA00022827"/>
    </source>
</evidence>
<keyword evidence="10 14" id="KW-0067">ATP-binding</keyword>
<dbReference type="Pfam" id="PF06574">
    <property type="entry name" value="FAD_syn"/>
    <property type="match status" value="1"/>
</dbReference>
<evidence type="ECO:0000256" key="1">
    <source>
        <dbReference type="ARBA" id="ARBA00004726"/>
    </source>
</evidence>
<evidence type="ECO:0000256" key="5">
    <source>
        <dbReference type="ARBA" id="ARBA00022679"/>
    </source>
</evidence>
<keyword evidence="4 14" id="KW-0288">FMN</keyword>
<dbReference type="Gene3D" id="2.40.30.30">
    <property type="entry name" value="Riboflavin kinase-like"/>
    <property type="match status" value="1"/>
</dbReference>
<evidence type="ECO:0000256" key="13">
    <source>
        <dbReference type="ARBA" id="ARBA00049494"/>
    </source>
</evidence>
<dbReference type="InterPro" id="IPR023465">
    <property type="entry name" value="Riboflavin_kinase_dom_sf"/>
</dbReference>
<evidence type="ECO:0000256" key="8">
    <source>
        <dbReference type="ARBA" id="ARBA00022777"/>
    </source>
</evidence>
<gene>
    <name evidence="16" type="ORF">ABDK96_03490</name>
</gene>
<evidence type="ECO:0000256" key="4">
    <source>
        <dbReference type="ARBA" id="ARBA00022643"/>
    </source>
</evidence>
<evidence type="ECO:0000256" key="2">
    <source>
        <dbReference type="ARBA" id="ARBA00005201"/>
    </source>
</evidence>
<dbReference type="NCBIfam" id="NF004160">
    <property type="entry name" value="PRK05627.1-3"/>
    <property type="match status" value="1"/>
</dbReference>
<keyword evidence="8 14" id="KW-0418">Kinase</keyword>
<reference evidence="16 17" key="1">
    <citation type="submission" date="2024-05" db="EMBL/GenBank/DDBJ databases">
        <authorList>
            <person name="Yi C."/>
        </authorList>
    </citation>
    <scope>NUCLEOTIDE SEQUENCE [LARGE SCALE GENOMIC DNA]</scope>
    <source>
        <strain evidence="16 17">XS13</strain>
    </source>
</reference>
<proteinExistence type="inferred from homology"/>
<evidence type="ECO:0000259" key="15">
    <source>
        <dbReference type="SMART" id="SM00904"/>
    </source>
</evidence>
<dbReference type="InterPro" id="IPR023468">
    <property type="entry name" value="Riboflavin_kinase"/>
</dbReference>
<feature type="domain" description="Riboflavin kinase" evidence="15">
    <location>
        <begin position="182"/>
        <end position="313"/>
    </location>
</feature>
<sequence>MHYWDGLTAVPRDPAPSVVTLGNFDGVHRGHRQVLDQVVSTARAAGALAVAITFDPHPRVVHRPNDLQEAITGYEEKARLIGDRGIDAMLVIHYTLEFAQQSPEEFVKNVIVDAVNARAVVVGRDVRFGFRNAGDFGTMVRLGRKYGFEVIDVADFGEDRRCSSTWIRESLREGDVRAAAGVLGRRHRVHGEVVHGFARGRELGFPTANLSDEVQGMIPADGVYAGWLHDESGRRWPVAISVGSNPTFDGVSRVVEAHVIDRPHEQVEDFDLYGQFVTVEFVDRLRGMVAFEGVPKLIEQMSQDVDRTREVLAAVPADPHR</sequence>
<protein>
    <recommendedName>
        <fullName evidence="14">Riboflavin biosynthesis protein</fullName>
    </recommendedName>
    <domain>
        <recommendedName>
            <fullName evidence="14">Riboflavin kinase</fullName>
            <ecNumber evidence="14">2.7.1.26</ecNumber>
        </recommendedName>
        <alternativeName>
            <fullName evidence="14">Flavokinase</fullName>
        </alternativeName>
    </domain>
    <domain>
        <recommendedName>
            <fullName evidence="14">FMN adenylyltransferase</fullName>
            <ecNumber evidence="14">2.7.7.2</ecNumber>
        </recommendedName>
        <alternativeName>
            <fullName evidence="14">FAD pyrophosphorylase</fullName>
        </alternativeName>
        <alternativeName>
            <fullName evidence="14">FAD synthase</fullName>
        </alternativeName>
    </domain>
</protein>
<dbReference type="InterPro" id="IPR015865">
    <property type="entry name" value="Riboflavin_kinase_bac/euk"/>
</dbReference>
<comment type="pathway">
    <text evidence="2 14">Cofactor biosynthesis; FMN biosynthesis; FMN from riboflavin (ATP route): step 1/1.</text>
</comment>
<keyword evidence="9 14" id="KW-0274">FAD</keyword>
<keyword evidence="17" id="KW-1185">Reference proteome</keyword>
<keyword evidence="5 14" id="KW-0808">Transferase</keyword>
<dbReference type="NCBIfam" id="TIGR00083">
    <property type="entry name" value="ribF"/>
    <property type="match status" value="1"/>
</dbReference>
<comment type="pathway">
    <text evidence="1 14">Cofactor biosynthesis; FAD biosynthesis; FAD from FMN: step 1/1.</text>
</comment>
<evidence type="ECO:0000313" key="17">
    <source>
        <dbReference type="Proteomes" id="UP001484097"/>
    </source>
</evidence>
<dbReference type="Gene3D" id="3.40.50.620">
    <property type="entry name" value="HUPs"/>
    <property type="match status" value="1"/>
</dbReference>
<name>A0ABV0IEZ6_9MICC</name>
<evidence type="ECO:0000256" key="11">
    <source>
        <dbReference type="ARBA" id="ARBA00023268"/>
    </source>
</evidence>
<dbReference type="InterPro" id="IPR014729">
    <property type="entry name" value="Rossmann-like_a/b/a_fold"/>
</dbReference>
<keyword evidence="7 14" id="KW-0547">Nucleotide-binding</keyword>
<evidence type="ECO:0000313" key="16">
    <source>
        <dbReference type="EMBL" id="MEO9246738.1"/>
    </source>
</evidence>
<dbReference type="SUPFAM" id="SSF52374">
    <property type="entry name" value="Nucleotidylyl transferase"/>
    <property type="match status" value="1"/>
</dbReference>
<organism evidence="16 17">
    <name type="scientific">Citricoccus nitrophenolicus</name>
    <dbReference type="NCBI Taxonomy" id="863575"/>
    <lineage>
        <taxon>Bacteria</taxon>
        <taxon>Bacillati</taxon>
        <taxon>Actinomycetota</taxon>
        <taxon>Actinomycetes</taxon>
        <taxon>Micrococcales</taxon>
        <taxon>Micrococcaceae</taxon>
        <taxon>Citricoccus</taxon>
    </lineage>
</organism>
<dbReference type="CDD" id="cd02064">
    <property type="entry name" value="FAD_synthetase_N"/>
    <property type="match status" value="1"/>
</dbReference>
<evidence type="ECO:0000256" key="10">
    <source>
        <dbReference type="ARBA" id="ARBA00022840"/>
    </source>
</evidence>
<dbReference type="Proteomes" id="UP001484097">
    <property type="component" value="Unassembled WGS sequence"/>
</dbReference>
<dbReference type="PANTHER" id="PTHR22749:SF6">
    <property type="entry name" value="RIBOFLAVIN KINASE"/>
    <property type="match status" value="1"/>
</dbReference>
<dbReference type="EC" id="2.7.7.2" evidence="14"/>
<comment type="similarity">
    <text evidence="14">Belongs to the ribF family.</text>
</comment>
<dbReference type="EC" id="2.7.1.26" evidence="14"/>
<dbReference type="PANTHER" id="PTHR22749">
    <property type="entry name" value="RIBOFLAVIN KINASE/FMN ADENYLYLTRANSFERASE"/>
    <property type="match status" value="1"/>
</dbReference>
<dbReference type="SUPFAM" id="SSF82114">
    <property type="entry name" value="Riboflavin kinase-like"/>
    <property type="match status" value="1"/>
</dbReference>